<evidence type="ECO:0000313" key="4">
    <source>
        <dbReference type="Proteomes" id="UP000315673"/>
    </source>
</evidence>
<feature type="transmembrane region" description="Helical" evidence="1">
    <location>
        <begin position="94"/>
        <end position="114"/>
    </location>
</feature>
<protein>
    <recommendedName>
        <fullName evidence="2">Zinc finger/thioredoxin putative domain-containing protein</fullName>
    </recommendedName>
</protein>
<accession>A0A5B8LL89</accession>
<keyword evidence="1" id="KW-0812">Transmembrane</keyword>
<dbReference type="OrthoDB" id="7159357at2"/>
<dbReference type="InterPro" id="IPR011723">
    <property type="entry name" value="Znf/thioredoxin_put"/>
</dbReference>
<reference evidence="3 4" key="1">
    <citation type="submission" date="2019-07" db="EMBL/GenBank/DDBJ databases">
        <title>Full genome sequence of Sphingomonas sp. 4R-6-7(HKS19).</title>
        <authorList>
            <person name="Im W.-T."/>
        </authorList>
    </citation>
    <scope>NUCLEOTIDE SEQUENCE [LARGE SCALE GENOMIC DNA]</scope>
    <source>
        <strain evidence="3 4">HKS19</strain>
    </source>
</reference>
<dbReference type="Pfam" id="PF13717">
    <property type="entry name" value="Zn_ribbon_4"/>
    <property type="match status" value="1"/>
</dbReference>
<proteinExistence type="predicted"/>
<dbReference type="KEGG" id="spai:FPZ24_14395"/>
<dbReference type="EMBL" id="CP042306">
    <property type="protein sequence ID" value="QDZ08515.1"/>
    <property type="molecule type" value="Genomic_DNA"/>
</dbReference>
<name>A0A5B8LL89_9SPHN</name>
<keyword evidence="4" id="KW-1185">Reference proteome</keyword>
<feature type="domain" description="Zinc finger/thioredoxin putative" evidence="2">
    <location>
        <begin position="1"/>
        <end position="36"/>
    </location>
</feature>
<organism evidence="3 4">
    <name type="scientific">Sphingomonas panacisoli</name>
    <dbReference type="NCBI Taxonomy" id="1813879"/>
    <lineage>
        <taxon>Bacteria</taxon>
        <taxon>Pseudomonadati</taxon>
        <taxon>Pseudomonadota</taxon>
        <taxon>Alphaproteobacteria</taxon>
        <taxon>Sphingomonadales</taxon>
        <taxon>Sphingomonadaceae</taxon>
        <taxon>Sphingomonas</taxon>
    </lineage>
</organism>
<dbReference type="AlphaFoldDB" id="A0A5B8LL89"/>
<dbReference type="RefSeq" id="WP_146573119.1">
    <property type="nucleotide sequence ID" value="NZ_CP042306.1"/>
</dbReference>
<evidence type="ECO:0000313" key="3">
    <source>
        <dbReference type="EMBL" id="QDZ08515.1"/>
    </source>
</evidence>
<evidence type="ECO:0000256" key="1">
    <source>
        <dbReference type="SAM" id="Phobius"/>
    </source>
</evidence>
<gene>
    <name evidence="3" type="ORF">FPZ24_14395</name>
</gene>
<sequence length="231" mass="24920">MILECSQCHTRYLVPDTAVGATGRTVRCANCRHSWFQQPPGAPPLELEMPVTAPVPVTVPKAEPAPAYAGVDHDYDAFAHEPPFRPRRNPARRWTIAAVTAGALMLIATLALVFGNLPNFATMLGLPLGGGDTPLKFVNLKKPDRRDLPNGSELFAIGGQVKNPTAQRQSVPDIRAELRDASDRLVFSWTIKPDQRTLPPGGSMNFDSAKLDVPSSSKTVKLSFTAASPAN</sequence>
<dbReference type="Proteomes" id="UP000315673">
    <property type="component" value="Chromosome"/>
</dbReference>
<keyword evidence="1" id="KW-1133">Transmembrane helix</keyword>
<dbReference type="NCBIfam" id="TIGR02098">
    <property type="entry name" value="MJ0042_CXXC"/>
    <property type="match status" value="1"/>
</dbReference>
<evidence type="ECO:0000259" key="2">
    <source>
        <dbReference type="Pfam" id="PF13717"/>
    </source>
</evidence>
<keyword evidence="1" id="KW-0472">Membrane</keyword>